<comment type="subcellular location">
    <subcellularLocation>
        <location evidence="1">Membrane</location>
        <topology evidence="1">Single-pass membrane protein</topology>
    </subcellularLocation>
</comment>
<dbReference type="Proteomes" id="UP000000304">
    <property type="component" value="Chromosome 3R"/>
</dbReference>
<feature type="domain" description="Laminin EGF-like" evidence="18">
    <location>
        <begin position="684"/>
        <end position="730"/>
    </location>
</feature>
<dbReference type="InterPro" id="IPR015915">
    <property type="entry name" value="Kelch-typ_b-propeller"/>
</dbReference>
<evidence type="ECO:0000256" key="2">
    <source>
        <dbReference type="ARBA" id="ARBA00022441"/>
    </source>
</evidence>
<protein>
    <submittedName>
        <fullName evidence="19">GD18071</fullName>
    </submittedName>
</protein>
<dbReference type="SUPFAM" id="SSF117281">
    <property type="entry name" value="Kelch motif"/>
    <property type="match status" value="1"/>
</dbReference>
<dbReference type="GO" id="GO:0031625">
    <property type="term" value="F:ubiquitin protein ligase binding"/>
    <property type="evidence" value="ECO:0007669"/>
    <property type="project" value="EnsemblMetazoa"/>
</dbReference>
<evidence type="ECO:0000256" key="14">
    <source>
        <dbReference type="SAM" id="MobiDB-lite"/>
    </source>
</evidence>
<evidence type="ECO:0000256" key="4">
    <source>
        <dbReference type="ARBA" id="ARBA00022692"/>
    </source>
</evidence>
<keyword evidence="11 13" id="KW-0424">Laminin EGF-like domain</keyword>
<dbReference type="PROSITE" id="PS50026">
    <property type="entry name" value="EGF_3"/>
    <property type="match status" value="1"/>
</dbReference>
<keyword evidence="8 15" id="KW-0472">Membrane</keyword>
<feature type="domain" description="EGF-like" evidence="17">
    <location>
        <begin position="49"/>
        <end position="84"/>
    </location>
</feature>
<evidence type="ECO:0000259" key="17">
    <source>
        <dbReference type="PROSITE" id="PS50026"/>
    </source>
</evidence>
<dbReference type="OrthoDB" id="9998912at2759"/>
<dbReference type="InterPro" id="IPR056732">
    <property type="entry name" value="GBD_ATRN"/>
</dbReference>
<reference evidence="19 20" key="1">
    <citation type="journal article" date="2007" name="Nature">
        <title>Evolution of genes and genomes on the Drosophila phylogeny.</title>
        <authorList>
            <consortium name="Drosophila 12 Genomes Consortium"/>
            <person name="Clark A.G."/>
            <person name="Eisen M.B."/>
            <person name="Smith D.R."/>
            <person name="Bergman C.M."/>
            <person name="Oliver B."/>
            <person name="Markow T.A."/>
            <person name="Kaufman T.C."/>
            <person name="Kellis M."/>
            <person name="Gelbart W."/>
            <person name="Iyer V.N."/>
            <person name="Pollard D.A."/>
            <person name="Sackton T.B."/>
            <person name="Larracuente A.M."/>
            <person name="Singh N.D."/>
            <person name="Abad J.P."/>
            <person name="Abt D.N."/>
            <person name="Adryan B."/>
            <person name="Aguade M."/>
            <person name="Akashi H."/>
            <person name="Anderson W.W."/>
            <person name="Aquadro C.F."/>
            <person name="Ardell D.H."/>
            <person name="Arguello R."/>
            <person name="Artieri C.G."/>
            <person name="Barbash D.A."/>
            <person name="Barker D."/>
            <person name="Barsanti P."/>
            <person name="Batterham P."/>
            <person name="Batzoglou S."/>
            <person name="Begun D."/>
            <person name="Bhutkar A."/>
            <person name="Blanco E."/>
            <person name="Bosak S.A."/>
            <person name="Bradley R.K."/>
            <person name="Brand A.D."/>
            <person name="Brent M.R."/>
            <person name="Brooks A.N."/>
            <person name="Brown R.H."/>
            <person name="Butlin R.K."/>
            <person name="Caggese C."/>
            <person name="Calvi B.R."/>
            <person name="Bernardo de Carvalho A."/>
            <person name="Caspi A."/>
            <person name="Castrezana S."/>
            <person name="Celniker S.E."/>
            <person name="Chang J.L."/>
            <person name="Chapple C."/>
            <person name="Chatterji S."/>
            <person name="Chinwalla A."/>
            <person name="Civetta A."/>
            <person name="Clifton S.W."/>
            <person name="Comeron J.M."/>
            <person name="Costello J.C."/>
            <person name="Coyne J.A."/>
            <person name="Daub J."/>
            <person name="David R.G."/>
            <person name="Delcher A.L."/>
            <person name="Delehaunty K."/>
            <person name="Do C.B."/>
            <person name="Ebling H."/>
            <person name="Edwards K."/>
            <person name="Eickbush T."/>
            <person name="Evans J.D."/>
            <person name="Filipski A."/>
            <person name="Findeiss S."/>
            <person name="Freyhult E."/>
            <person name="Fulton L."/>
            <person name="Fulton R."/>
            <person name="Garcia A.C."/>
            <person name="Gardiner A."/>
            <person name="Garfield D.A."/>
            <person name="Garvin B.E."/>
            <person name="Gibson G."/>
            <person name="Gilbert D."/>
            <person name="Gnerre S."/>
            <person name="Godfrey J."/>
            <person name="Good R."/>
            <person name="Gotea V."/>
            <person name="Gravely B."/>
            <person name="Greenberg A.J."/>
            <person name="Griffiths-Jones S."/>
            <person name="Gross S."/>
            <person name="Guigo R."/>
            <person name="Gustafson E.A."/>
            <person name="Haerty W."/>
            <person name="Hahn M.W."/>
            <person name="Halligan D.L."/>
            <person name="Halpern A.L."/>
            <person name="Halter G.M."/>
            <person name="Han M.V."/>
            <person name="Heger A."/>
            <person name="Hillier L."/>
            <person name="Hinrichs A.S."/>
            <person name="Holmes I."/>
            <person name="Hoskins R.A."/>
            <person name="Hubisz M.J."/>
            <person name="Hultmark D."/>
            <person name="Huntley M.A."/>
            <person name="Jaffe D.B."/>
            <person name="Jagadeeshan S."/>
            <person name="Jeck W.R."/>
            <person name="Johnson J."/>
            <person name="Jones C.D."/>
            <person name="Jordan W.C."/>
            <person name="Karpen G.H."/>
            <person name="Kataoka E."/>
            <person name="Keightley P.D."/>
            <person name="Kheradpour P."/>
            <person name="Kirkness E.F."/>
            <person name="Koerich L.B."/>
            <person name="Kristiansen K."/>
            <person name="Kudrna D."/>
            <person name="Kulathinal R.J."/>
            <person name="Kumar S."/>
            <person name="Kwok R."/>
            <person name="Lander E."/>
            <person name="Langley C.H."/>
            <person name="Lapoint R."/>
            <person name="Lazzaro B.P."/>
            <person name="Lee S.J."/>
            <person name="Levesque L."/>
            <person name="Li R."/>
            <person name="Lin C.F."/>
            <person name="Lin M.F."/>
            <person name="Lindblad-Toh K."/>
            <person name="Llopart A."/>
            <person name="Long M."/>
            <person name="Low L."/>
            <person name="Lozovsky E."/>
            <person name="Lu J."/>
            <person name="Luo M."/>
            <person name="Machado C.A."/>
            <person name="Makalowski W."/>
            <person name="Marzo M."/>
            <person name="Matsuda M."/>
            <person name="Matzkin L."/>
            <person name="McAllister B."/>
            <person name="McBride C.S."/>
            <person name="McKernan B."/>
            <person name="McKernan K."/>
            <person name="Mendez-Lago M."/>
            <person name="Minx P."/>
            <person name="Mollenhauer M.U."/>
            <person name="Montooth K."/>
            <person name="Mount S.M."/>
            <person name="Mu X."/>
            <person name="Myers E."/>
            <person name="Negre B."/>
            <person name="Newfeld S."/>
            <person name="Nielsen R."/>
            <person name="Noor M.A."/>
            <person name="O'Grady P."/>
            <person name="Pachter L."/>
            <person name="Papaceit M."/>
            <person name="Parisi M.J."/>
            <person name="Parisi M."/>
            <person name="Parts L."/>
            <person name="Pedersen J.S."/>
            <person name="Pesole G."/>
            <person name="Phillippy A.M."/>
            <person name="Ponting C.P."/>
            <person name="Pop M."/>
            <person name="Porcelli D."/>
            <person name="Powell J.R."/>
            <person name="Prohaska S."/>
            <person name="Pruitt K."/>
            <person name="Puig M."/>
            <person name="Quesneville H."/>
            <person name="Ram K.R."/>
            <person name="Rand D."/>
            <person name="Rasmussen M.D."/>
            <person name="Reed L.K."/>
            <person name="Reenan R."/>
            <person name="Reily A."/>
            <person name="Remington K.A."/>
            <person name="Rieger T.T."/>
            <person name="Ritchie M.G."/>
            <person name="Robin C."/>
            <person name="Rogers Y.H."/>
            <person name="Rohde C."/>
            <person name="Rozas J."/>
            <person name="Rubenfield M.J."/>
            <person name="Ruiz A."/>
            <person name="Russo S."/>
            <person name="Salzberg S.L."/>
            <person name="Sanchez-Gracia A."/>
            <person name="Saranga D.J."/>
            <person name="Sato H."/>
            <person name="Schaeffer S.W."/>
            <person name="Schatz M.C."/>
            <person name="Schlenke T."/>
            <person name="Schwartz R."/>
            <person name="Segarra C."/>
            <person name="Singh R.S."/>
            <person name="Sirot L."/>
            <person name="Sirota M."/>
            <person name="Sisneros N.B."/>
            <person name="Smith C.D."/>
            <person name="Smith T.F."/>
            <person name="Spieth J."/>
            <person name="Stage D.E."/>
            <person name="Stark A."/>
            <person name="Stephan W."/>
            <person name="Strausberg R.L."/>
            <person name="Strempel S."/>
            <person name="Sturgill D."/>
            <person name="Sutton G."/>
            <person name="Sutton G.G."/>
            <person name="Tao W."/>
            <person name="Teichmann S."/>
            <person name="Tobari Y.N."/>
            <person name="Tomimura Y."/>
            <person name="Tsolas J.M."/>
            <person name="Valente V.L."/>
            <person name="Venter E."/>
            <person name="Venter J.C."/>
            <person name="Vicario S."/>
            <person name="Vieira F.G."/>
            <person name="Vilella A.J."/>
            <person name="Villasante A."/>
            <person name="Walenz B."/>
            <person name="Wang J."/>
            <person name="Wasserman M."/>
            <person name="Watts T."/>
            <person name="Wilson D."/>
            <person name="Wilson R.K."/>
            <person name="Wing R.A."/>
            <person name="Wolfner M.F."/>
            <person name="Wong A."/>
            <person name="Wong G.K."/>
            <person name="Wu C.I."/>
            <person name="Wu G."/>
            <person name="Yamamoto D."/>
            <person name="Yang H.P."/>
            <person name="Yang S.P."/>
            <person name="Yorke J.A."/>
            <person name="Yoshida K."/>
            <person name="Zdobnov E."/>
            <person name="Zhang P."/>
            <person name="Zhang Y."/>
            <person name="Zimin A.V."/>
            <person name="Baldwin J."/>
            <person name="Abdouelleil A."/>
            <person name="Abdulkadir J."/>
            <person name="Abebe A."/>
            <person name="Abera B."/>
            <person name="Abreu J."/>
            <person name="Acer S.C."/>
            <person name="Aftuck L."/>
            <person name="Alexander A."/>
            <person name="An P."/>
            <person name="Anderson E."/>
            <person name="Anderson S."/>
            <person name="Arachi H."/>
            <person name="Azer M."/>
            <person name="Bachantsang P."/>
            <person name="Barry A."/>
            <person name="Bayul T."/>
            <person name="Berlin A."/>
            <person name="Bessette D."/>
            <person name="Bloom T."/>
            <person name="Blye J."/>
            <person name="Boguslavskiy L."/>
            <person name="Bonnet C."/>
            <person name="Boukhgalter B."/>
            <person name="Bourzgui I."/>
            <person name="Brown A."/>
            <person name="Cahill P."/>
            <person name="Channer S."/>
            <person name="Cheshatsang Y."/>
            <person name="Chuda L."/>
            <person name="Citroen M."/>
            <person name="Collymore A."/>
            <person name="Cooke P."/>
            <person name="Costello M."/>
            <person name="D'Aco K."/>
            <person name="Daza R."/>
            <person name="De Haan G."/>
            <person name="DeGray S."/>
            <person name="DeMaso C."/>
            <person name="Dhargay N."/>
            <person name="Dooley K."/>
            <person name="Dooley E."/>
            <person name="Doricent M."/>
            <person name="Dorje P."/>
            <person name="Dorjee K."/>
            <person name="Dupes A."/>
            <person name="Elong R."/>
            <person name="Falk J."/>
            <person name="Farina A."/>
            <person name="Faro S."/>
            <person name="Ferguson D."/>
            <person name="Fisher S."/>
            <person name="Foley C.D."/>
            <person name="Franke A."/>
            <person name="Friedrich D."/>
            <person name="Gadbois L."/>
            <person name="Gearin G."/>
            <person name="Gearin C.R."/>
            <person name="Giannoukos G."/>
            <person name="Goode T."/>
            <person name="Graham J."/>
            <person name="Grandbois E."/>
            <person name="Grewal S."/>
            <person name="Gyaltsen K."/>
            <person name="Hafez N."/>
            <person name="Hagos B."/>
            <person name="Hall J."/>
            <person name="Henson C."/>
            <person name="Hollinger A."/>
            <person name="Honan T."/>
            <person name="Huard M.D."/>
            <person name="Hughes L."/>
            <person name="Hurhula B."/>
            <person name="Husby M.E."/>
            <person name="Kamat A."/>
            <person name="Kanga B."/>
            <person name="Kashin S."/>
            <person name="Khazanovich D."/>
            <person name="Kisner P."/>
            <person name="Lance K."/>
            <person name="Lara M."/>
            <person name="Lee W."/>
            <person name="Lennon N."/>
            <person name="Letendre F."/>
            <person name="LeVine R."/>
            <person name="Lipovsky A."/>
            <person name="Liu X."/>
            <person name="Liu J."/>
            <person name="Liu S."/>
            <person name="Lokyitsang T."/>
            <person name="Lokyitsang Y."/>
            <person name="Lubonja R."/>
            <person name="Lui A."/>
            <person name="MacDonald P."/>
            <person name="Magnisalis V."/>
            <person name="Maru K."/>
            <person name="Matthews C."/>
            <person name="McCusker W."/>
            <person name="McDonough S."/>
            <person name="Mehta T."/>
            <person name="Meldrim J."/>
            <person name="Meneus L."/>
            <person name="Mihai O."/>
            <person name="Mihalev A."/>
            <person name="Mihova T."/>
            <person name="Mittelman R."/>
            <person name="Mlenga V."/>
            <person name="Montmayeur A."/>
            <person name="Mulrain L."/>
            <person name="Navidi A."/>
            <person name="Naylor J."/>
            <person name="Negash T."/>
            <person name="Nguyen T."/>
            <person name="Nguyen N."/>
            <person name="Nicol R."/>
            <person name="Norbu C."/>
            <person name="Norbu N."/>
            <person name="Novod N."/>
            <person name="O'Neill B."/>
            <person name="Osman S."/>
            <person name="Markiewicz E."/>
            <person name="Oyono O.L."/>
            <person name="Patti C."/>
            <person name="Phunkhang P."/>
            <person name="Pierre F."/>
            <person name="Priest M."/>
            <person name="Raghuraman S."/>
            <person name="Rege F."/>
            <person name="Reyes R."/>
            <person name="Rise C."/>
            <person name="Rogov P."/>
            <person name="Ross K."/>
            <person name="Ryan E."/>
            <person name="Settipalli S."/>
            <person name="Shea T."/>
            <person name="Sherpa N."/>
            <person name="Shi L."/>
            <person name="Shih D."/>
            <person name="Sparrow T."/>
            <person name="Spaulding J."/>
            <person name="Stalker J."/>
            <person name="Stange-Thomann N."/>
            <person name="Stavropoulos S."/>
            <person name="Stone C."/>
            <person name="Strader C."/>
            <person name="Tesfaye S."/>
            <person name="Thomson T."/>
            <person name="Thoulutsang Y."/>
            <person name="Thoulutsang D."/>
            <person name="Topham K."/>
            <person name="Topping I."/>
            <person name="Tsamla T."/>
            <person name="Vassiliev H."/>
            <person name="Vo A."/>
            <person name="Wangchuk T."/>
            <person name="Wangdi T."/>
            <person name="Weiand M."/>
            <person name="Wilkinson J."/>
            <person name="Wilson A."/>
            <person name="Yadav S."/>
            <person name="Young G."/>
            <person name="Yu Q."/>
            <person name="Zembek L."/>
            <person name="Zhong D."/>
            <person name="Zimmer A."/>
            <person name="Zwirko Z."/>
            <person name="Jaffe D.B."/>
            <person name="Alvarez P."/>
            <person name="Brockman W."/>
            <person name="Butler J."/>
            <person name="Chin C."/>
            <person name="Gnerre S."/>
            <person name="Grabherr M."/>
            <person name="Kleber M."/>
            <person name="Mauceli E."/>
            <person name="MacCallum I."/>
        </authorList>
    </citation>
    <scope>NUCLEOTIDE SEQUENCE [LARGE SCALE GENOMIC DNA]</scope>
    <source>
        <strain evidence="20">white501</strain>
    </source>
</reference>
<dbReference type="OMA" id="CHNEERC"/>
<dbReference type="FunFam" id="2.120.10.80:FF:000147">
    <property type="entry name" value="Distracted, isoform B"/>
    <property type="match status" value="1"/>
</dbReference>
<comment type="caution">
    <text evidence="12">Lacks conserved residue(s) required for the propagation of feature annotation.</text>
</comment>
<dbReference type="HOGENOM" id="CLU_003930_0_0_1"/>
<dbReference type="PROSITE" id="PS00022">
    <property type="entry name" value="EGF_1"/>
    <property type="match status" value="1"/>
</dbReference>
<proteinExistence type="predicted"/>
<keyword evidence="6" id="KW-0677">Repeat</keyword>
<evidence type="ECO:0000256" key="10">
    <source>
        <dbReference type="ARBA" id="ARBA00023180"/>
    </source>
</evidence>
<evidence type="ECO:0000256" key="8">
    <source>
        <dbReference type="ARBA" id="ARBA00023136"/>
    </source>
</evidence>
<gene>
    <name evidence="19" type="primary">Dsim\GD18071</name>
    <name evidence="19" type="ORF">Dsim_GD18071</name>
</gene>
<keyword evidence="2" id="KW-0880">Kelch repeat</keyword>
<dbReference type="GO" id="GO:0048513">
    <property type="term" value="P:animal organ development"/>
    <property type="evidence" value="ECO:0007669"/>
    <property type="project" value="UniProtKB-ARBA"/>
</dbReference>
<dbReference type="SMART" id="SM00423">
    <property type="entry name" value="PSI"/>
    <property type="match status" value="5"/>
</dbReference>
<dbReference type="Pfam" id="PF24972">
    <property type="entry name" value="GBD_ATRN"/>
    <property type="match status" value="1"/>
</dbReference>
<feature type="region of interest" description="Disordered" evidence="14">
    <location>
        <begin position="1030"/>
        <end position="1058"/>
    </location>
</feature>
<keyword evidence="4 15" id="KW-0812">Transmembrane</keyword>
<dbReference type="PROSITE" id="PS50027">
    <property type="entry name" value="EGF_LAM_2"/>
    <property type="match status" value="1"/>
</dbReference>
<dbReference type="Gene3D" id="2.10.25.10">
    <property type="entry name" value="Laminin"/>
    <property type="match status" value="1"/>
</dbReference>
<evidence type="ECO:0000256" key="1">
    <source>
        <dbReference type="ARBA" id="ARBA00004167"/>
    </source>
</evidence>
<dbReference type="Pfam" id="PF24981">
    <property type="entry name" value="Beta-prop_ATRN-LZTR1"/>
    <property type="match status" value="1"/>
</dbReference>
<dbReference type="InterPro" id="IPR002049">
    <property type="entry name" value="LE_dom"/>
</dbReference>
<dbReference type="FunFam" id="2.10.25.10:FF:000079">
    <property type="entry name" value="Attractin like 1"/>
    <property type="match status" value="1"/>
</dbReference>
<dbReference type="InterPro" id="IPR056737">
    <property type="entry name" value="Beta-prop_ATRN-MKLN-like"/>
</dbReference>
<feature type="disulfide bond" evidence="13">
    <location>
        <begin position="702"/>
        <end position="711"/>
    </location>
</feature>
<evidence type="ECO:0000256" key="3">
    <source>
        <dbReference type="ARBA" id="ARBA00022536"/>
    </source>
</evidence>
<dbReference type="STRING" id="7240.B4QXI0"/>
<evidence type="ECO:0000256" key="11">
    <source>
        <dbReference type="ARBA" id="ARBA00023292"/>
    </source>
</evidence>
<dbReference type="EMBL" id="CM000364">
    <property type="protein sequence ID" value="EDX14666.1"/>
    <property type="molecule type" value="Genomic_DNA"/>
</dbReference>
<keyword evidence="10" id="KW-0325">Glycoprotein</keyword>
<evidence type="ECO:0000256" key="6">
    <source>
        <dbReference type="ARBA" id="ARBA00022737"/>
    </source>
</evidence>
<evidence type="ECO:0000256" key="9">
    <source>
        <dbReference type="ARBA" id="ARBA00023157"/>
    </source>
</evidence>
<evidence type="ECO:0000256" key="7">
    <source>
        <dbReference type="ARBA" id="ARBA00022989"/>
    </source>
</evidence>
<feature type="disulfide bond" evidence="13">
    <location>
        <begin position="714"/>
        <end position="728"/>
    </location>
</feature>
<keyword evidence="20" id="KW-1185">Reference proteome</keyword>
<feature type="compositionally biased region" description="Basic and acidic residues" evidence="14">
    <location>
        <begin position="1035"/>
        <end position="1044"/>
    </location>
</feature>
<feature type="disulfide bond" evidence="12">
    <location>
        <begin position="74"/>
        <end position="83"/>
    </location>
</feature>
<dbReference type="InterPro" id="IPR016201">
    <property type="entry name" value="PSI"/>
</dbReference>
<dbReference type="GO" id="GO:0016020">
    <property type="term" value="C:membrane"/>
    <property type="evidence" value="ECO:0007669"/>
    <property type="project" value="UniProtKB-SubCell"/>
</dbReference>
<evidence type="ECO:0000256" key="16">
    <source>
        <dbReference type="SAM" id="SignalP"/>
    </source>
</evidence>
<feature type="signal peptide" evidence="16">
    <location>
        <begin position="1"/>
        <end position="43"/>
    </location>
</feature>
<keyword evidence="3 12" id="KW-0245">EGF-like domain</keyword>
<keyword evidence="7 15" id="KW-1133">Transmembrane helix</keyword>
<feature type="chain" id="PRO_5002824627" evidence="16">
    <location>
        <begin position="44"/>
        <end position="1058"/>
    </location>
</feature>
<organism evidence="19 20">
    <name type="scientific">Drosophila simulans</name>
    <name type="common">Fruit fly</name>
    <dbReference type="NCBI Taxonomy" id="7240"/>
    <lineage>
        <taxon>Eukaryota</taxon>
        <taxon>Metazoa</taxon>
        <taxon>Ecdysozoa</taxon>
        <taxon>Arthropoda</taxon>
        <taxon>Hexapoda</taxon>
        <taxon>Insecta</taxon>
        <taxon>Pterygota</taxon>
        <taxon>Neoptera</taxon>
        <taxon>Endopterygota</taxon>
        <taxon>Diptera</taxon>
        <taxon>Brachycera</taxon>
        <taxon>Muscomorpha</taxon>
        <taxon>Ephydroidea</taxon>
        <taxon>Drosophilidae</taxon>
        <taxon>Drosophila</taxon>
        <taxon>Sophophora</taxon>
    </lineage>
</organism>
<dbReference type="Gene3D" id="2.120.10.80">
    <property type="entry name" value="Kelch-type beta propeller"/>
    <property type="match status" value="1"/>
</dbReference>
<evidence type="ECO:0000256" key="12">
    <source>
        <dbReference type="PROSITE-ProRule" id="PRU00076"/>
    </source>
</evidence>
<dbReference type="AlphaFoldDB" id="B4QXI0"/>
<dbReference type="PANTHER" id="PTHR46376:SF2">
    <property type="entry name" value="DISTRACTED, ISOFORM B"/>
    <property type="match status" value="1"/>
</dbReference>
<dbReference type="InterPro" id="IPR000742">
    <property type="entry name" value="EGF"/>
</dbReference>
<evidence type="ECO:0000313" key="19">
    <source>
        <dbReference type="EMBL" id="EDX14666.1"/>
    </source>
</evidence>
<evidence type="ECO:0000313" key="20">
    <source>
        <dbReference type="Proteomes" id="UP000000304"/>
    </source>
</evidence>
<dbReference type="SMART" id="SM00180">
    <property type="entry name" value="EGF_Lam"/>
    <property type="match status" value="2"/>
</dbReference>
<sequence length="1058" mass="118347">MCLAAEPPQKQPNRSSTSPTFNAKYRRKCLLLLTLLLFHGCFSGLHRAAAFNCTAHGGRCQNDGQCQEDGQCLCADGWQGPECQFCGGKVRMYHPMGTIHDGWGNYSVSVKCSWLIDARHPHWNRRHNTNPSRTANIRIHLREFATENIRYVRTLHVVGHTATLVPGYGDKNNYQYMVVIFGHSPNYGYLNTVQEFNFASREWRIVPTTGYVVKGGYGHSAAYDFLTEKVYVYGGIVSESESSQVLSSRLYAYEPATRVWSLLSAAPSARLLHTANFVNQGLMMVFGGNTHNDTSQSYGAKCYSQDLLVYDVYCDSWHYHPMPGHLQADLARFGHSSVVFEESLYIYGGFNGQLLNDMLRYQPGYCSYYTKQEKCTAARPGVKCIWDVQKMRCIAITQVQRSAIYGREQYDYVACPSKSRLTLTSELLHDVHRCQELASCQSCVSTAFGCTYCGNGVCSKERCRETTSMASVFFESSTQMAVSTASPPLNAKHLDSCPISEEYLVSSVCEQLHNCRACSANLACRWDSEHNRCKSYTSYGGLSLNRTHDEVACSPSCASLTNCQNCTEDECIWCQNEQRCVDRNAYTASFPYGQCREWTTFTAKCRSAPIQSTALAVGSTTALSSAQCGYYNSCQMCLDDPACGWCDNGSNTGLGRCVVGGALAPYDDTECALKHWFFTSCPRCNCNGHSYCNDQQHCEQPCNNLTTGAHCEKCRTGYWGNPINGGKCQRCDCNGQGVYCHPDTGKCFCTTKGIVGDHCEKCDSQNHYHGDPLKGSCYYELTIDYQFTFNLSKKEDRHFTQINFRNSPGKPEIDADFTITCSVPAKMDISVKRAGSPDMLILVGVNCSTFRHRFPKTDYQFGHSPDDNSSLTTFYVFVHDFQPPIWIQIAFSQYPKLNLQQFFITFSSCFLLLLLMAAVLWKIKQKYDMFRRRQRLFVEMEQMASRPFSQVLVDIENRESIDLSLTLEGIGHLSKKRKKECPSPIALEPCSGNRAAVLSLLVRLPTGGLSQAPSGQSAGLAVASALVTLGNPRRPSIDQHPKEPKSKRKQSQHPDSCT</sequence>
<keyword evidence="5 16" id="KW-0732">Signal</keyword>
<dbReference type="CDD" id="cd00055">
    <property type="entry name" value="EGF_Lam"/>
    <property type="match status" value="2"/>
</dbReference>
<dbReference type="GO" id="GO:0008039">
    <property type="term" value="P:synaptic target recognition"/>
    <property type="evidence" value="ECO:0007669"/>
    <property type="project" value="EnsemblMetazoa"/>
</dbReference>
<dbReference type="GO" id="GO:0005794">
    <property type="term" value="C:Golgi apparatus"/>
    <property type="evidence" value="ECO:0007669"/>
    <property type="project" value="TreeGrafter"/>
</dbReference>
<feature type="transmembrane region" description="Helical" evidence="15">
    <location>
        <begin position="902"/>
        <end position="923"/>
    </location>
</feature>
<dbReference type="InterPro" id="IPR051568">
    <property type="entry name" value="LZTR1/Attractin"/>
</dbReference>
<dbReference type="PhylomeDB" id="B4QXI0"/>
<evidence type="ECO:0000256" key="5">
    <source>
        <dbReference type="ARBA" id="ARBA00022729"/>
    </source>
</evidence>
<dbReference type="Pfam" id="PF01437">
    <property type="entry name" value="PSI"/>
    <property type="match status" value="2"/>
</dbReference>
<dbReference type="Pfam" id="PF24973">
    <property type="entry name" value="EGF_LMN_ATRN"/>
    <property type="match status" value="1"/>
</dbReference>
<accession>B4QXI0</accession>
<dbReference type="PANTHER" id="PTHR46376">
    <property type="entry name" value="LEUCINE-ZIPPER-LIKE TRANSCRIPTIONAL REGULATOR 1"/>
    <property type="match status" value="1"/>
</dbReference>
<evidence type="ECO:0000259" key="18">
    <source>
        <dbReference type="PROSITE" id="PS50027"/>
    </source>
</evidence>
<keyword evidence="9 12" id="KW-1015">Disulfide bond</keyword>
<name>B4QXI0_DROSI</name>
<evidence type="ECO:0000256" key="13">
    <source>
        <dbReference type="PROSITE-ProRule" id="PRU00460"/>
    </source>
</evidence>
<dbReference type="SUPFAM" id="SSF57196">
    <property type="entry name" value="EGF/Laminin"/>
    <property type="match status" value="1"/>
</dbReference>
<dbReference type="InterPro" id="IPR002165">
    <property type="entry name" value="Plexin_repeat"/>
</dbReference>
<dbReference type="SMART" id="SM00181">
    <property type="entry name" value="EGF"/>
    <property type="match status" value="2"/>
</dbReference>
<evidence type="ECO:0000256" key="15">
    <source>
        <dbReference type="SAM" id="Phobius"/>
    </source>
</evidence>
<dbReference type="InterPro" id="IPR056863">
    <property type="entry name" value="LMN_ATRN_NET-like_EGF"/>
</dbReference>